<proteinExistence type="predicted"/>
<protein>
    <submittedName>
        <fullName evidence="2">Uncharacterized protein</fullName>
    </submittedName>
</protein>
<keyword evidence="3" id="KW-1185">Reference proteome</keyword>
<evidence type="ECO:0000313" key="2">
    <source>
        <dbReference type="EMBL" id="RJE18561.1"/>
    </source>
</evidence>
<reference evidence="3" key="1">
    <citation type="submission" date="2017-02" db="EMBL/GenBank/DDBJ databases">
        <authorList>
            <person name="Tafer H."/>
            <person name="Lopandic K."/>
        </authorList>
    </citation>
    <scope>NUCLEOTIDE SEQUENCE [LARGE SCALE GENOMIC DNA]</scope>
    <source>
        <strain evidence="3">CBS 366.77</strain>
    </source>
</reference>
<gene>
    <name evidence="2" type="ORF">PHISCL_09107</name>
</gene>
<evidence type="ECO:0000313" key="3">
    <source>
        <dbReference type="Proteomes" id="UP000266188"/>
    </source>
</evidence>
<organism evidence="2 3">
    <name type="scientific">Aspergillus sclerotialis</name>
    <dbReference type="NCBI Taxonomy" id="2070753"/>
    <lineage>
        <taxon>Eukaryota</taxon>
        <taxon>Fungi</taxon>
        <taxon>Dikarya</taxon>
        <taxon>Ascomycota</taxon>
        <taxon>Pezizomycotina</taxon>
        <taxon>Eurotiomycetes</taxon>
        <taxon>Eurotiomycetidae</taxon>
        <taxon>Eurotiales</taxon>
        <taxon>Aspergillaceae</taxon>
        <taxon>Aspergillus</taxon>
        <taxon>Aspergillus subgen. Polypaecilum</taxon>
    </lineage>
</organism>
<accession>A0A3A2ZN98</accession>
<feature type="region of interest" description="Disordered" evidence="1">
    <location>
        <begin position="1"/>
        <end position="41"/>
    </location>
</feature>
<evidence type="ECO:0000256" key="1">
    <source>
        <dbReference type="SAM" id="MobiDB-lite"/>
    </source>
</evidence>
<dbReference type="Proteomes" id="UP000266188">
    <property type="component" value="Unassembled WGS sequence"/>
</dbReference>
<dbReference type="AlphaFoldDB" id="A0A3A2ZN98"/>
<name>A0A3A2ZN98_9EURO</name>
<sequence length="88" mass="9615">MFNFTPSAWFKSSQDPSHSTWDANTVTMDQPTSPSAPTTENVVTEQPVQNFDNILLNTLTTNCMQARQEQMKMDLRGGAGAGDICCGV</sequence>
<dbReference type="EMBL" id="MVGC01000531">
    <property type="protein sequence ID" value="RJE18561.1"/>
    <property type="molecule type" value="Genomic_DNA"/>
</dbReference>
<comment type="caution">
    <text evidence="2">The sequence shown here is derived from an EMBL/GenBank/DDBJ whole genome shotgun (WGS) entry which is preliminary data.</text>
</comment>
<dbReference type="OrthoDB" id="4153865at2759"/>